<dbReference type="Proteomes" id="UP001396898">
    <property type="component" value="Unassembled WGS sequence"/>
</dbReference>
<name>A0ABR1RV78_9PEZI</name>
<accession>A0ABR1RV78</accession>
<gene>
    <name evidence="2" type="ORF">PG991_007646</name>
</gene>
<feature type="compositionally biased region" description="Basic and acidic residues" evidence="1">
    <location>
        <begin position="1"/>
        <end position="10"/>
    </location>
</feature>
<organism evidence="2 3">
    <name type="scientific">Apiospora marii</name>
    <dbReference type="NCBI Taxonomy" id="335849"/>
    <lineage>
        <taxon>Eukaryota</taxon>
        <taxon>Fungi</taxon>
        <taxon>Dikarya</taxon>
        <taxon>Ascomycota</taxon>
        <taxon>Pezizomycotina</taxon>
        <taxon>Sordariomycetes</taxon>
        <taxon>Xylariomycetidae</taxon>
        <taxon>Amphisphaeriales</taxon>
        <taxon>Apiosporaceae</taxon>
        <taxon>Apiospora</taxon>
    </lineage>
</organism>
<proteinExistence type="predicted"/>
<reference evidence="2 3" key="1">
    <citation type="submission" date="2023-01" db="EMBL/GenBank/DDBJ databases">
        <title>Analysis of 21 Apiospora genomes using comparative genomics revels a genus with tremendous synthesis potential of carbohydrate active enzymes and secondary metabolites.</title>
        <authorList>
            <person name="Sorensen T."/>
        </authorList>
    </citation>
    <scope>NUCLEOTIDE SEQUENCE [LARGE SCALE GENOMIC DNA]</scope>
    <source>
        <strain evidence="2 3">CBS 20057</strain>
    </source>
</reference>
<keyword evidence="3" id="KW-1185">Reference proteome</keyword>
<dbReference type="InterPro" id="IPR021109">
    <property type="entry name" value="Peptidase_aspartic_dom_sf"/>
</dbReference>
<feature type="region of interest" description="Disordered" evidence="1">
    <location>
        <begin position="1"/>
        <end position="37"/>
    </location>
</feature>
<comment type="caution">
    <text evidence="2">The sequence shown here is derived from an EMBL/GenBank/DDBJ whole genome shotgun (WGS) entry which is preliminary data.</text>
</comment>
<evidence type="ECO:0000256" key="1">
    <source>
        <dbReference type="SAM" id="MobiDB-lite"/>
    </source>
</evidence>
<dbReference type="EMBL" id="JAQQWI010000010">
    <property type="protein sequence ID" value="KAK8018456.1"/>
    <property type="molecule type" value="Genomic_DNA"/>
</dbReference>
<dbReference type="SUPFAM" id="SSF50630">
    <property type="entry name" value="Acid proteases"/>
    <property type="match status" value="1"/>
</dbReference>
<evidence type="ECO:0000313" key="2">
    <source>
        <dbReference type="EMBL" id="KAK8018456.1"/>
    </source>
</evidence>
<dbReference type="Gene3D" id="2.40.70.10">
    <property type="entry name" value="Acid Proteases"/>
    <property type="match status" value="1"/>
</dbReference>
<protein>
    <submittedName>
        <fullName evidence="2">Uncharacterized protein</fullName>
    </submittedName>
</protein>
<evidence type="ECO:0000313" key="3">
    <source>
        <dbReference type="Proteomes" id="UP001396898"/>
    </source>
</evidence>
<sequence>MGSVKIDSRNKSPMRNGESHLHRRSTPALAPGNLLGRGRIDTNSYGMHIGSVSPKRPGSLHFGGYDQNRVVGDVLTSLTSGDYHSKIALEDVAIRVVDGSSPWSFGAA</sequence>